<keyword evidence="1" id="KW-1185">Reference proteome</keyword>
<reference evidence="2" key="1">
    <citation type="submission" date="2016-11" db="UniProtKB">
        <authorList>
            <consortium name="WormBaseParasite"/>
        </authorList>
    </citation>
    <scope>IDENTIFICATION</scope>
</reference>
<proteinExistence type="predicted"/>
<sequence>MDHLLYKLVEQIVGYLPQKDVETIAKVAKGTRLQSWSAAAEDQLMNRFLLDVHVVVGQTEKEGGGPRTRLLCTAVRKDKSQEVKVEWNLTEEEGTYIHIQGRKFALLPFKWRYAWIRSLHVETVKGHNYIGQAEMDQVLRVVSLPVEPNIQYRKASLTLNHKYDRGSLGIDRAMARTWRILQATQKEFVTVELDHAEHDPPGVVEEFVADFIKRGVFLEELEFRKIAGQTHMDREGFSLKFDGGKRDLDFLKPWNIRVDIKWYLRSGHFTGIDDWLKSVVYGRHCSQDLSHIISLEKTERDELAL</sequence>
<evidence type="ECO:0000313" key="2">
    <source>
        <dbReference type="WBParaSite" id="L893_g19906.t1"/>
    </source>
</evidence>
<name>A0A1I7YVE8_9BILA</name>
<protein>
    <submittedName>
        <fullName evidence="2">F-box domain-containing protein</fullName>
    </submittedName>
</protein>
<evidence type="ECO:0000313" key="1">
    <source>
        <dbReference type="Proteomes" id="UP000095287"/>
    </source>
</evidence>
<dbReference type="AlphaFoldDB" id="A0A1I7YVE8"/>
<dbReference type="Proteomes" id="UP000095287">
    <property type="component" value="Unplaced"/>
</dbReference>
<accession>A0A1I7YVE8</accession>
<organism evidence="1 2">
    <name type="scientific">Steinernema glaseri</name>
    <dbReference type="NCBI Taxonomy" id="37863"/>
    <lineage>
        <taxon>Eukaryota</taxon>
        <taxon>Metazoa</taxon>
        <taxon>Ecdysozoa</taxon>
        <taxon>Nematoda</taxon>
        <taxon>Chromadorea</taxon>
        <taxon>Rhabditida</taxon>
        <taxon>Tylenchina</taxon>
        <taxon>Panagrolaimomorpha</taxon>
        <taxon>Strongyloidoidea</taxon>
        <taxon>Steinernematidae</taxon>
        <taxon>Steinernema</taxon>
    </lineage>
</organism>
<dbReference type="WBParaSite" id="L893_g19906.t1">
    <property type="protein sequence ID" value="L893_g19906.t1"/>
    <property type="gene ID" value="L893_g19906"/>
</dbReference>